<feature type="transmembrane region" description="Helical" evidence="1">
    <location>
        <begin position="123"/>
        <end position="144"/>
    </location>
</feature>
<comment type="caution">
    <text evidence="2">The sequence shown here is derived from an EMBL/GenBank/DDBJ whole genome shotgun (WGS) entry which is preliminary data.</text>
</comment>
<keyword evidence="1" id="KW-1133">Transmembrane helix</keyword>
<dbReference type="InterPro" id="IPR019074">
    <property type="entry name" value="YabQ"/>
</dbReference>
<organism evidence="2 3">
    <name type="scientific">Thalassorhabdus alkalitolerans</name>
    <dbReference type="NCBI Taxonomy" id="2282697"/>
    <lineage>
        <taxon>Bacteria</taxon>
        <taxon>Bacillati</taxon>
        <taxon>Bacillota</taxon>
        <taxon>Bacilli</taxon>
        <taxon>Bacillales</taxon>
        <taxon>Bacillaceae</taxon>
        <taxon>Thalassorhabdus</taxon>
    </lineage>
</organism>
<evidence type="ECO:0000256" key="1">
    <source>
        <dbReference type="SAM" id="Phobius"/>
    </source>
</evidence>
<accession>A0ABW0YPQ2</accession>
<keyword evidence="1" id="KW-0812">Transmembrane</keyword>
<feature type="transmembrane region" description="Helical" evidence="1">
    <location>
        <begin position="6"/>
        <end position="30"/>
    </location>
</feature>
<name>A0ABW0YPQ2_9BACI</name>
<feature type="transmembrane region" description="Helical" evidence="1">
    <location>
        <begin position="68"/>
        <end position="86"/>
    </location>
</feature>
<dbReference type="RefSeq" id="WP_054637350.1">
    <property type="nucleotide sequence ID" value="NZ_JBHSOZ010000017.1"/>
</dbReference>
<protein>
    <submittedName>
        <fullName evidence="2">Spore cortex biosynthesis protein YabQ</fullName>
    </submittedName>
</protein>
<proteinExistence type="predicted"/>
<dbReference type="Pfam" id="PF09578">
    <property type="entry name" value="Spore_YabQ"/>
    <property type="match status" value="1"/>
</dbReference>
<dbReference type="Proteomes" id="UP001596142">
    <property type="component" value="Unassembled WGS sequence"/>
</dbReference>
<keyword evidence="3" id="KW-1185">Reference proteome</keyword>
<dbReference type="NCBIfam" id="TIGR02893">
    <property type="entry name" value="spore_yabQ"/>
    <property type="match status" value="1"/>
</dbReference>
<sequence>MTLSVQFYTMLVMVLMGTAVGMNLDLYHRFLGKERYFSWRRALLDVLFWVVQALLIFYFLLHANEGEMRIYVFLALLFGFYFYRLWGREVFMSTVEKVITFVKHLLRICKQIITLTVFKPVKFILKVLVSLGMIGITTLCSIAIGIFRVIIFPLRWLASPIVSLFIRWFPPSLRKSINSKVDLLKKWVKEWRIFKRKGG</sequence>
<dbReference type="EMBL" id="JBHSOZ010000017">
    <property type="protein sequence ID" value="MFC5714465.1"/>
    <property type="molecule type" value="Genomic_DNA"/>
</dbReference>
<keyword evidence="1" id="KW-0472">Membrane</keyword>
<feature type="transmembrane region" description="Helical" evidence="1">
    <location>
        <begin position="42"/>
        <end position="62"/>
    </location>
</feature>
<reference evidence="3" key="1">
    <citation type="journal article" date="2019" name="Int. J. Syst. Evol. Microbiol.">
        <title>The Global Catalogue of Microorganisms (GCM) 10K type strain sequencing project: providing services to taxonomists for standard genome sequencing and annotation.</title>
        <authorList>
            <consortium name="The Broad Institute Genomics Platform"/>
            <consortium name="The Broad Institute Genome Sequencing Center for Infectious Disease"/>
            <person name="Wu L."/>
            <person name="Ma J."/>
        </authorList>
    </citation>
    <scope>NUCLEOTIDE SEQUENCE [LARGE SCALE GENOMIC DNA]</scope>
    <source>
        <strain evidence="3">CECT 7184</strain>
    </source>
</reference>
<evidence type="ECO:0000313" key="2">
    <source>
        <dbReference type="EMBL" id="MFC5714465.1"/>
    </source>
</evidence>
<evidence type="ECO:0000313" key="3">
    <source>
        <dbReference type="Proteomes" id="UP001596142"/>
    </source>
</evidence>
<gene>
    <name evidence="2" type="primary">yabQ</name>
    <name evidence="2" type="ORF">ACFPU1_17100</name>
</gene>